<dbReference type="Pfam" id="PF00560">
    <property type="entry name" value="LRR_1"/>
    <property type="match status" value="4"/>
</dbReference>
<evidence type="ECO:0000256" key="6">
    <source>
        <dbReference type="ARBA" id="ARBA00022527"/>
    </source>
</evidence>
<dbReference type="FunFam" id="1.10.510.10:FF:000358">
    <property type="entry name" value="Putative leucine-rich repeat receptor-like serine/threonine-protein kinase"/>
    <property type="match status" value="1"/>
</dbReference>
<dbReference type="InterPro" id="IPR000719">
    <property type="entry name" value="Prot_kinase_dom"/>
</dbReference>
<evidence type="ECO:0000256" key="21">
    <source>
        <dbReference type="ARBA" id="ARBA00048679"/>
    </source>
</evidence>
<dbReference type="PANTHER" id="PTHR27008:SF592">
    <property type="entry name" value="LEUCINE-RICH REPEAT RECEPTOR-LIKE PROTEIN KINASE FAMILY PROTEIN-RELATED"/>
    <property type="match status" value="1"/>
</dbReference>
<reference evidence="23 24" key="1">
    <citation type="journal article" date="2017" name="Front. Genet.">
        <title>Draft sequencing of the heterozygous diploid genome of Satsuma (Citrus unshiu Marc.) using a hybrid assembly approach.</title>
        <authorList>
            <person name="Shimizu T."/>
            <person name="Tanizawa Y."/>
            <person name="Mochizuki T."/>
            <person name="Nagasaki H."/>
            <person name="Yoshioka T."/>
            <person name="Toyoda A."/>
            <person name="Fujiyama A."/>
            <person name="Kaminuma E."/>
            <person name="Nakamura Y."/>
        </authorList>
    </citation>
    <scope>NUCLEOTIDE SEQUENCE [LARGE SCALE GENOMIC DNA]</scope>
    <source>
        <strain evidence="24">cv. Miyagawa wase</strain>
    </source>
</reference>
<sequence length="870" mass="95699">MIFQQLDWSKYTFGGLPTPYKIFIWCISLFLLNSHSCFADSNETDRLALLAIKSQLQDPLGVTKSWNNSINLCQWTGVTCGHRHQRVTELDLESQNIGGFLSPYIGNLSFLRVINLANNSFHGQIPKEVGRLFRLETIVLSNNSFSGKIPTNLSRCFNLIDFWVHTNNLVGEIQAIIGNWLKLERLSLYDNQLTGQLPPSIGNLSALQTFDIAGNKLDGRIPDSLGQLRNLNYLGTSENDFSGMFPLSVCNISSLDEAYLFKNRFKGSLPVCLGFNLPKLTVLVVAQNNLTGFLPQSLSNASKLEWLELNENHFSGQVRINFNSLPNLSKLYLGRNNLGTRTSTDLDFITLLTNCSKLVKLGLVFNRFGGALPHSIANLSTTMTLIAMAGNQISGTIPPEIRNLFNLNGLGLEYNQLTGTIPPAIGELRNLQYLGLVGNNIRGIIPDSIGNLTLLNILQLGFNKLQGSIPSYLGKCQNLMQLSAPNNQLNGTLPPQIFGITTLSKLLDLSENHLSGSIPLEEGNLKSLVQLDISRNHFSNEIPVTLSACTTLEYLLMQGNSFNGSIPQSLNALKSIKELDLSCNNLSGQIPIHLEDLPFLEYLNLSYNHFEGEVPKKGVFSNETRISLTGNEQLCGGLGELHLPACHSVGRRKETITLLKVVIPVIGLNIVIEVASVIEYLHNHCQPPIVHGDLKPSNVLLDHDMVAHVSDFGLARFLSHHPFLVAPQGQSSSIGMKGTIGYIGPEYGMGGDLSMTGDVYSFGILLLEMFTRIRPTDNMFNDGLTLHGYAKMALPKKVMGIVDPSLLMEARGPSSTRSHENEIIIIEECLVAVVRTGVACSMESPSERMQMTEVVTKLSAVREIFIGNKV</sequence>
<keyword evidence="16" id="KW-1133">Transmembrane helix</keyword>
<evidence type="ECO:0000256" key="11">
    <source>
        <dbReference type="ARBA" id="ARBA00022729"/>
    </source>
</evidence>
<dbReference type="InterPro" id="IPR013210">
    <property type="entry name" value="LRR_N_plant-typ"/>
</dbReference>
<evidence type="ECO:0000256" key="10">
    <source>
        <dbReference type="ARBA" id="ARBA00022692"/>
    </source>
</evidence>
<dbReference type="SUPFAM" id="SSF56112">
    <property type="entry name" value="Protein kinase-like (PK-like)"/>
    <property type="match status" value="1"/>
</dbReference>
<evidence type="ECO:0000256" key="19">
    <source>
        <dbReference type="ARBA" id="ARBA00023180"/>
    </source>
</evidence>
<dbReference type="PANTHER" id="PTHR27008">
    <property type="entry name" value="OS04G0122200 PROTEIN"/>
    <property type="match status" value="1"/>
</dbReference>
<evidence type="ECO:0000256" key="15">
    <source>
        <dbReference type="ARBA" id="ARBA00022840"/>
    </source>
</evidence>
<evidence type="ECO:0000256" key="16">
    <source>
        <dbReference type="ARBA" id="ARBA00022989"/>
    </source>
</evidence>
<comment type="catalytic activity">
    <reaction evidence="20">
        <text>L-threonyl-[protein] + ATP = O-phospho-L-threonyl-[protein] + ADP + H(+)</text>
        <dbReference type="Rhea" id="RHEA:46608"/>
        <dbReference type="Rhea" id="RHEA-COMP:11060"/>
        <dbReference type="Rhea" id="RHEA-COMP:11605"/>
        <dbReference type="ChEBI" id="CHEBI:15378"/>
        <dbReference type="ChEBI" id="CHEBI:30013"/>
        <dbReference type="ChEBI" id="CHEBI:30616"/>
        <dbReference type="ChEBI" id="CHEBI:61977"/>
        <dbReference type="ChEBI" id="CHEBI:456216"/>
        <dbReference type="EC" id="2.7.11.1"/>
    </reaction>
</comment>
<evidence type="ECO:0000256" key="18">
    <source>
        <dbReference type="ARBA" id="ARBA00023170"/>
    </source>
</evidence>
<accession>A0A2H5QRF0</accession>
<keyword evidence="13" id="KW-0547">Nucleotide-binding</keyword>
<keyword evidence="12" id="KW-0677">Repeat</keyword>
<dbReference type="InterPro" id="IPR032675">
    <property type="entry name" value="LRR_dom_sf"/>
</dbReference>
<dbReference type="InterPro" id="IPR003591">
    <property type="entry name" value="Leu-rich_rpt_typical-subtyp"/>
</dbReference>
<dbReference type="SMART" id="SM00220">
    <property type="entry name" value="S_TKc"/>
    <property type="match status" value="1"/>
</dbReference>
<comment type="subcellular location">
    <subcellularLocation>
        <location evidence="1">Cell membrane</location>
        <topology evidence="1">Single-pass type I membrane protein</topology>
    </subcellularLocation>
</comment>
<dbReference type="FunFam" id="3.80.10.10:FF:000041">
    <property type="entry name" value="LRR receptor-like serine/threonine-protein kinase ERECTA"/>
    <property type="match status" value="1"/>
</dbReference>
<comment type="catalytic activity">
    <reaction evidence="21">
        <text>L-seryl-[protein] + ATP = O-phospho-L-seryl-[protein] + ADP + H(+)</text>
        <dbReference type="Rhea" id="RHEA:17989"/>
        <dbReference type="Rhea" id="RHEA-COMP:9863"/>
        <dbReference type="Rhea" id="RHEA-COMP:11604"/>
        <dbReference type="ChEBI" id="CHEBI:15378"/>
        <dbReference type="ChEBI" id="CHEBI:29999"/>
        <dbReference type="ChEBI" id="CHEBI:30616"/>
        <dbReference type="ChEBI" id="CHEBI:83421"/>
        <dbReference type="ChEBI" id="CHEBI:456216"/>
        <dbReference type="EC" id="2.7.11.1"/>
    </reaction>
</comment>
<keyword evidence="11" id="KW-0732">Signal</keyword>
<keyword evidence="7" id="KW-0597">Phosphoprotein</keyword>
<keyword evidence="19" id="KW-0325">Glycoprotein</keyword>
<dbReference type="InterPro" id="IPR008271">
    <property type="entry name" value="Ser/Thr_kinase_AS"/>
</dbReference>
<dbReference type="Pfam" id="PF23598">
    <property type="entry name" value="LRR_14"/>
    <property type="match status" value="1"/>
</dbReference>
<dbReference type="FunFam" id="3.80.10.10:FF:000288">
    <property type="entry name" value="LRR receptor-like serine/threonine-protein kinase EFR"/>
    <property type="match status" value="1"/>
</dbReference>
<feature type="domain" description="Protein kinase" evidence="22">
    <location>
        <begin position="552"/>
        <end position="866"/>
    </location>
</feature>
<evidence type="ECO:0000256" key="7">
    <source>
        <dbReference type="ARBA" id="ARBA00022553"/>
    </source>
</evidence>
<keyword evidence="15" id="KW-0067">ATP-binding</keyword>
<keyword evidence="24" id="KW-1185">Reference proteome</keyword>
<evidence type="ECO:0000256" key="17">
    <source>
        <dbReference type="ARBA" id="ARBA00023136"/>
    </source>
</evidence>
<keyword evidence="18" id="KW-0675">Receptor</keyword>
<dbReference type="InterPro" id="IPR051809">
    <property type="entry name" value="Plant_receptor-like_S/T_kinase"/>
</dbReference>
<evidence type="ECO:0000313" key="23">
    <source>
        <dbReference type="EMBL" id="GAY67207.1"/>
    </source>
</evidence>
<dbReference type="Pfam" id="PF00069">
    <property type="entry name" value="Pkinase"/>
    <property type="match status" value="1"/>
</dbReference>
<evidence type="ECO:0000259" key="22">
    <source>
        <dbReference type="PROSITE" id="PS50011"/>
    </source>
</evidence>
<evidence type="ECO:0000256" key="8">
    <source>
        <dbReference type="ARBA" id="ARBA00022614"/>
    </source>
</evidence>
<keyword evidence="8" id="KW-0433">Leucine-rich repeat</keyword>
<evidence type="ECO:0000256" key="14">
    <source>
        <dbReference type="ARBA" id="ARBA00022777"/>
    </source>
</evidence>
<evidence type="ECO:0000256" key="13">
    <source>
        <dbReference type="ARBA" id="ARBA00022741"/>
    </source>
</evidence>
<organism evidence="23 24">
    <name type="scientific">Citrus unshiu</name>
    <name type="common">Satsuma mandarin</name>
    <name type="synonym">Citrus nobilis var. unshiu</name>
    <dbReference type="NCBI Taxonomy" id="55188"/>
    <lineage>
        <taxon>Eukaryota</taxon>
        <taxon>Viridiplantae</taxon>
        <taxon>Streptophyta</taxon>
        <taxon>Embryophyta</taxon>
        <taxon>Tracheophyta</taxon>
        <taxon>Spermatophyta</taxon>
        <taxon>Magnoliopsida</taxon>
        <taxon>eudicotyledons</taxon>
        <taxon>Gunneridae</taxon>
        <taxon>Pentapetalae</taxon>
        <taxon>rosids</taxon>
        <taxon>malvids</taxon>
        <taxon>Sapindales</taxon>
        <taxon>Rutaceae</taxon>
        <taxon>Aurantioideae</taxon>
        <taxon>Citrus</taxon>
    </lineage>
</organism>
<evidence type="ECO:0000313" key="24">
    <source>
        <dbReference type="Proteomes" id="UP000236630"/>
    </source>
</evidence>
<dbReference type="Pfam" id="PF13855">
    <property type="entry name" value="LRR_8"/>
    <property type="match status" value="1"/>
</dbReference>
<dbReference type="PROSITE" id="PS00108">
    <property type="entry name" value="PROTEIN_KINASE_ST"/>
    <property type="match status" value="1"/>
</dbReference>
<keyword evidence="9" id="KW-0808">Transferase</keyword>
<dbReference type="Gene3D" id="3.80.10.10">
    <property type="entry name" value="Ribonuclease Inhibitor"/>
    <property type="match status" value="4"/>
</dbReference>
<dbReference type="EMBL" id="BDQV01000669">
    <property type="protein sequence ID" value="GAY67207.1"/>
    <property type="molecule type" value="Genomic_DNA"/>
</dbReference>
<dbReference type="SMART" id="SM00369">
    <property type="entry name" value="LRR_TYP"/>
    <property type="match status" value="8"/>
</dbReference>
<dbReference type="Gene3D" id="1.10.510.10">
    <property type="entry name" value="Transferase(Phosphotransferase) domain 1"/>
    <property type="match status" value="1"/>
</dbReference>
<keyword evidence="14" id="KW-0418">Kinase</keyword>
<keyword evidence="17" id="KW-0472">Membrane</keyword>
<dbReference type="InterPro" id="IPR001611">
    <property type="entry name" value="Leu-rich_rpt"/>
</dbReference>
<dbReference type="PROSITE" id="PS50011">
    <property type="entry name" value="PROTEIN_KINASE_DOM"/>
    <property type="match status" value="1"/>
</dbReference>
<evidence type="ECO:0000256" key="1">
    <source>
        <dbReference type="ARBA" id="ARBA00004251"/>
    </source>
</evidence>
<proteinExistence type="inferred from homology"/>
<keyword evidence="5" id="KW-1003">Cell membrane</keyword>
<evidence type="ECO:0000256" key="3">
    <source>
        <dbReference type="ARBA" id="ARBA00009592"/>
    </source>
</evidence>
<dbReference type="GO" id="GO:0005524">
    <property type="term" value="F:ATP binding"/>
    <property type="evidence" value="ECO:0007669"/>
    <property type="project" value="UniProtKB-KW"/>
</dbReference>
<evidence type="ECO:0000256" key="2">
    <source>
        <dbReference type="ARBA" id="ARBA00008684"/>
    </source>
</evidence>
<dbReference type="InterPro" id="IPR011009">
    <property type="entry name" value="Kinase-like_dom_sf"/>
</dbReference>
<evidence type="ECO:0000256" key="20">
    <source>
        <dbReference type="ARBA" id="ARBA00047899"/>
    </source>
</evidence>
<keyword evidence="6" id="KW-0723">Serine/threonine-protein kinase</keyword>
<dbReference type="GO" id="GO:0005886">
    <property type="term" value="C:plasma membrane"/>
    <property type="evidence" value="ECO:0007669"/>
    <property type="project" value="UniProtKB-SubCell"/>
</dbReference>
<dbReference type="Proteomes" id="UP000236630">
    <property type="component" value="Unassembled WGS sequence"/>
</dbReference>
<evidence type="ECO:0000256" key="4">
    <source>
        <dbReference type="ARBA" id="ARBA00012513"/>
    </source>
</evidence>
<name>A0A2H5QRF0_CITUN</name>
<dbReference type="InterPro" id="IPR055414">
    <property type="entry name" value="LRR_R13L4/SHOC2-like"/>
</dbReference>
<evidence type="ECO:0000256" key="5">
    <source>
        <dbReference type="ARBA" id="ARBA00022475"/>
    </source>
</evidence>
<protein>
    <recommendedName>
        <fullName evidence="4">non-specific serine/threonine protein kinase</fullName>
        <ecNumber evidence="4">2.7.11.1</ecNumber>
    </recommendedName>
</protein>
<comment type="similarity">
    <text evidence="3">Belongs to the RLP family.</text>
</comment>
<dbReference type="AlphaFoldDB" id="A0A2H5QRF0"/>
<dbReference type="GO" id="GO:0004674">
    <property type="term" value="F:protein serine/threonine kinase activity"/>
    <property type="evidence" value="ECO:0007669"/>
    <property type="project" value="UniProtKB-KW"/>
</dbReference>
<comment type="caution">
    <text evidence="23">The sequence shown here is derived from an EMBL/GenBank/DDBJ whole genome shotgun (WGS) entry which is preliminary data.</text>
</comment>
<keyword evidence="10" id="KW-0812">Transmembrane</keyword>
<dbReference type="FunFam" id="3.80.10.10:FF:000275">
    <property type="entry name" value="Leucine-rich repeat receptor-like protein kinase"/>
    <property type="match status" value="1"/>
</dbReference>
<dbReference type="Pfam" id="PF08263">
    <property type="entry name" value="LRRNT_2"/>
    <property type="match status" value="1"/>
</dbReference>
<evidence type="ECO:0000256" key="9">
    <source>
        <dbReference type="ARBA" id="ARBA00022679"/>
    </source>
</evidence>
<dbReference type="EC" id="2.7.11.1" evidence="4"/>
<gene>
    <name evidence="23" type="ORF">CUMW_254760</name>
</gene>
<comment type="similarity">
    <text evidence="2">Belongs to the protein kinase superfamily. Ser/Thr protein kinase family.</text>
</comment>
<dbReference type="SUPFAM" id="SSF52058">
    <property type="entry name" value="L domain-like"/>
    <property type="match status" value="2"/>
</dbReference>
<evidence type="ECO:0000256" key="12">
    <source>
        <dbReference type="ARBA" id="ARBA00022737"/>
    </source>
</evidence>